<dbReference type="EMBL" id="CAXLJM020000160">
    <property type="protein sequence ID" value="CAL8143773.1"/>
    <property type="molecule type" value="Genomic_DNA"/>
</dbReference>
<dbReference type="PROSITE" id="PS50144">
    <property type="entry name" value="MATH"/>
    <property type="match status" value="1"/>
</dbReference>
<reference evidence="3 4" key="1">
    <citation type="submission" date="2024-08" db="EMBL/GenBank/DDBJ databases">
        <authorList>
            <person name="Cucini C."/>
            <person name="Frati F."/>
        </authorList>
    </citation>
    <scope>NUCLEOTIDE SEQUENCE [LARGE SCALE GENOMIC DNA]</scope>
</reference>
<gene>
    <name evidence="3" type="ORF">ODALV1_LOCUS29883</name>
</gene>
<name>A0ABP1S6D3_9HEXA</name>
<feature type="domain" description="MATH" evidence="2">
    <location>
        <begin position="33"/>
        <end position="175"/>
    </location>
</feature>
<dbReference type="Proteomes" id="UP001642540">
    <property type="component" value="Unassembled WGS sequence"/>
</dbReference>
<comment type="caution">
    <text evidence="3">The sequence shown here is derived from an EMBL/GenBank/DDBJ whole genome shotgun (WGS) entry which is preliminary data.</text>
</comment>
<protein>
    <recommendedName>
        <fullName evidence="2">MATH domain-containing protein</fullName>
    </recommendedName>
</protein>
<feature type="region of interest" description="Disordered" evidence="1">
    <location>
        <begin position="1"/>
        <end position="20"/>
    </location>
</feature>
<accession>A0ABP1S6D3</accession>
<evidence type="ECO:0000259" key="2">
    <source>
        <dbReference type="PROSITE" id="PS50144"/>
    </source>
</evidence>
<dbReference type="InterPro" id="IPR002083">
    <property type="entry name" value="MATH/TRAF_dom"/>
</dbReference>
<organism evidence="3 4">
    <name type="scientific">Orchesella dallaii</name>
    <dbReference type="NCBI Taxonomy" id="48710"/>
    <lineage>
        <taxon>Eukaryota</taxon>
        <taxon>Metazoa</taxon>
        <taxon>Ecdysozoa</taxon>
        <taxon>Arthropoda</taxon>
        <taxon>Hexapoda</taxon>
        <taxon>Collembola</taxon>
        <taxon>Entomobryomorpha</taxon>
        <taxon>Entomobryoidea</taxon>
        <taxon>Orchesellidae</taxon>
        <taxon>Orchesellinae</taxon>
        <taxon>Orchesella</taxon>
    </lineage>
</organism>
<evidence type="ECO:0000313" key="4">
    <source>
        <dbReference type="Proteomes" id="UP001642540"/>
    </source>
</evidence>
<evidence type="ECO:0000313" key="3">
    <source>
        <dbReference type="EMBL" id="CAL8143773.1"/>
    </source>
</evidence>
<proteinExistence type="predicted"/>
<sequence length="189" mass="21035">MSKRSCPNLGNGDGPAPGPANVQLVSKMEQEDAFQINWTLEDFSSIVHDAGQEFKSEVFCGGPKLKWSWQLQISKYENPSVRVLVVNGKASSKRTQSVAIHLIITSLLDGFEDTRSDLECRCNISFLNAVDGTTLGEHATNNHIGINNRICIWKFDSKEIQELLINDIMKMKFEVGIFKGVNKGVVYLS</sequence>
<evidence type="ECO:0000256" key="1">
    <source>
        <dbReference type="SAM" id="MobiDB-lite"/>
    </source>
</evidence>
<keyword evidence="4" id="KW-1185">Reference proteome</keyword>